<feature type="domain" description="Fibronectin type III-like" evidence="5">
    <location>
        <begin position="311"/>
        <end position="387"/>
    </location>
</feature>
<keyword evidence="2 4" id="KW-0378">Hydrolase</keyword>
<evidence type="ECO:0000313" key="6">
    <source>
        <dbReference type="EMBL" id="CUO02499.1"/>
    </source>
</evidence>
<sequence length="933" mass="102754">MGKFTPLDFNKYAALARQAAAEGCVLLKNENEALPLRKGDKMAVFGRIAFHYYKSGLGSGGLVNTKYVVGILDALKEEKDITLDENLLGTYEKWIEKNPYDEGQGWGKVPWSQKEMELTDEIVESAKGADAAIVVVGRTAGEDQDNKNEAGSYLLTDTEKEMVEKVSKAFARTIVVLNVGNIIDMKWVKECNPAAVLYVWQGGQEGGNGVADVLMGRVNPCGKLTDTIAENIEDYPSQSCFGDLARNEYKEDIYVGYRYFETFAKEKVLYPFGFGLSYTTFAVTAEAKEKDVDNVTVTATVENTGKTDGKEVVQVYVKAPQGVLGKPSRALVGFAKTGVLAPGAKETLTIDVTKESFASYDDSGATGHKSCYVLEEGSYEFYVGSDVRSAAFAGAYEQPFKVVEILTEAMAPVEAFERMKAVPGEDGTLKPGYEAAPLRTVDPIERMKENRMEPITYTGDKGYKLGDVLDKKVTMEEFVAQLSDEDLICIFRGEGMCSPKVTPGTAAAFGGLTPELQQFGIPAACCTDGPSGLRFDCGTRAFSMPNGTLLGCTFDLPLVEDLYEMAGREMRQNRVDALLGPGMNIHRNPLNGRNFEYISEDPYLTGWISAVQILGMEKSDVTGTIKHFCANNQESNRHHVDAVVSERALREIYLKGYEIAVKEGGARSIMSTYGPVNGIWTAGNYDLLTTILRGEWNYDGFVMTDWWAMSNREGYEATKTTHAPMVSAGNDVFMVCTDCSDMGQDDVKEALENGEITRGDLQRNAMNVLHFILGTPSILRFLDRISEEEKEAQEQMGDNDFVAADLVTYEADPATGDVVIDASAWNTKKGNSEVCGVTILADKMGTYDIEIEMKSDLEDLAQLPVTVYIDNIVKTMISIRGTKGEWIKETRDLGFFFGPNHYLKLYFGANGLELGKIRLKLREGMEVLSKHEE</sequence>
<dbReference type="EMBL" id="CYYV01000005">
    <property type="protein sequence ID" value="CUO02499.1"/>
    <property type="molecule type" value="Genomic_DNA"/>
</dbReference>
<dbReference type="SMART" id="SM01217">
    <property type="entry name" value="Fn3_like"/>
    <property type="match status" value="1"/>
</dbReference>
<reference evidence="6 7" key="1">
    <citation type="submission" date="2015-09" db="EMBL/GenBank/DDBJ databases">
        <authorList>
            <consortium name="Pathogen Informatics"/>
        </authorList>
    </citation>
    <scope>NUCLEOTIDE SEQUENCE [LARGE SCALE GENOMIC DNA]</scope>
    <source>
        <strain evidence="6 7">2789STDY5608849</strain>
    </source>
</reference>
<name>A0A174BQM6_9FIRM</name>
<proteinExistence type="inferred from homology"/>
<gene>
    <name evidence="6" type="primary">bglB_3</name>
    <name evidence="6" type="ORF">ERS852406_01103</name>
</gene>
<dbReference type="RefSeq" id="WP_055226946.1">
    <property type="nucleotide sequence ID" value="NZ_CYYV01000005.1"/>
</dbReference>
<evidence type="ECO:0000256" key="3">
    <source>
        <dbReference type="ARBA" id="ARBA00023277"/>
    </source>
</evidence>
<keyword evidence="4 6" id="KW-0326">Glycosidase</keyword>
<dbReference type="InterPro" id="IPR036962">
    <property type="entry name" value="Glyco_hydro_3_N_sf"/>
</dbReference>
<dbReference type="Proteomes" id="UP000095706">
    <property type="component" value="Unassembled WGS sequence"/>
</dbReference>
<dbReference type="EC" id="3.2.1.21" evidence="6"/>
<dbReference type="GO" id="GO:0008422">
    <property type="term" value="F:beta-glucosidase activity"/>
    <property type="evidence" value="ECO:0007669"/>
    <property type="project" value="UniProtKB-EC"/>
</dbReference>
<evidence type="ECO:0000256" key="4">
    <source>
        <dbReference type="RuleBase" id="RU361161"/>
    </source>
</evidence>
<dbReference type="Gene3D" id="2.60.40.10">
    <property type="entry name" value="Immunoglobulins"/>
    <property type="match status" value="1"/>
</dbReference>
<dbReference type="PANTHER" id="PTHR42715">
    <property type="entry name" value="BETA-GLUCOSIDASE"/>
    <property type="match status" value="1"/>
</dbReference>
<dbReference type="PANTHER" id="PTHR42715:SF10">
    <property type="entry name" value="BETA-GLUCOSIDASE"/>
    <property type="match status" value="1"/>
</dbReference>
<dbReference type="Gene3D" id="3.20.20.300">
    <property type="entry name" value="Glycoside hydrolase, family 3, N-terminal domain"/>
    <property type="match status" value="1"/>
</dbReference>
<dbReference type="InterPro" id="IPR026891">
    <property type="entry name" value="Fn3-like"/>
</dbReference>
<dbReference type="InterPro" id="IPR036881">
    <property type="entry name" value="Glyco_hydro_3_C_sf"/>
</dbReference>
<keyword evidence="3" id="KW-0119">Carbohydrate metabolism</keyword>
<protein>
    <submittedName>
        <fullName evidence="6">Thermostable beta-glucosidase B</fullName>
        <ecNumber evidence="6">3.2.1.21</ecNumber>
    </submittedName>
</protein>
<dbReference type="InterPro" id="IPR017853">
    <property type="entry name" value="GH"/>
</dbReference>
<organism evidence="6 7">
    <name type="scientific">Fusicatenibacter saccharivorans</name>
    <dbReference type="NCBI Taxonomy" id="1150298"/>
    <lineage>
        <taxon>Bacteria</taxon>
        <taxon>Bacillati</taxon>
        <taxon>Bacillota</taxon>
        <taxon>Clostridia</taxon>
        <taxon>Lachnospirales</taxon>
        <taxon>Lachnospiraceae</taxon>
        <taxon>Fusicatenibacter</taxon>
    </lineage>
</organism>
<evidence type="ECO:0000313" key="7">
    <source>
        <dbReference type="Proteomes" id="UP000095706"/>
    </source>
</evidence>
<dbReference type="InterPro" id="IPR050288">
    <property type="entry name" value="Cellulose_deg_GH3"/>
</dbReference>
<evidence type="ECO:0000256" key="2">
    <source>
        <dbReference type="ARBA" id="ARBA00022801"/>
    </source>
</evidence>
<dbReference type="InterPro" id="IPR019800">
    <property type="entry name" value="Glyco_hydro_3_AS"/>
</dbReference>
<dbReference type="InterPro" id="IPR002772">
    <property type="entry name" value="Glyco_hydro_3_C"/>
</dbReference>
<dbReference type="Pfam" id="PF00933">
    <property type="entry name" value="Glyco_hydro_3"/>
    <property type="match status" value="1"/>
</dbReference>
<dbReference type="Gene3D" id="3.40.50.1700">
    <property type="entry name" value="Glycoside hydrolase family 3 C-terminal domain"/>
    <property type="match status" value="1"/>
</dbReference>
<evidence type="ECO:0000256" key="1">
    <source>
        <dbReference type="ARBA" id="ARBA00005336"/>
    </source>
</evidence>
<dbReference type="Pfam" id="PF14310">
    <property type="entry name" value="Fn3-like"/>
    <property type="match status" value="1"/>
</dbReference>
<dbReference type="AlphaFoldDB" id="A0A174BQM6"/>
<accession>A0A174BQM6</accession>
<dbReference type="InterPro" id="IPR013783">
    <property type="entry name" value="Ig-like_fold"/>
</dbReference>
<dbReference type="PROSITE" id="PS00775">
    <property type="entry name" value="GLYCOSYL_HYDROL_F3"/>
    <property type="match status" value="1"/>
</dbReference>
<dbReference type="InterPro" id="IPR001764">
    <property type="entry name" value="Glyco_hydro_3_N"/>
</dbReference>
<dbReference type="PRINTS" id="PR00133">
    <property type="entry name" value="GLHYDRLASE3"/>
</dbReference>
<dbReference type="GO" id="GO:0005975">
    <property type="term" value="P:carbohydrate metabolic process"/>
    <property type="evidence" value="ECO:0007669"/>
    <property type="project" value="InterPro"/>
</dbReference>
<comment type="similarity">
    <text evidence="1 4">Belongs to the glycosyl hydrolase 3 family.</text>
</comment>
<dbReference type="Pfam" id="PF01915">
    <property type="entry name" value="Glyco_hydro_3_C"/>
    <property type="match status" value="1"/>
</dbReference>
<dbReference type="SUPFAM" id="SSF51445">
    <property type="entry name" value="(Trans)glycosidases"/>
    <property type="match status" value="1"/>
</dbReference>
<dbReference type="SUPFAM" id="SSF52279">
    <property type="entry name" value="Beta-D-glucan exohydrolase, C-terminal domain"/>
    <property type="match status" value="1"/>
</dbReference>
<evidence type="ECO:0000259" key="5">
    <source>
        <dbReference type="SMART" id="SM01217"/>
    </source>
</evidence>